<keyword evidence="2" id="KW-1185">Reference proteome</keyword>
<accession>A0A0C3BGB4</accession>
<dbReference type="AlphaFoldDB" id="A0A0C3BGB4"/>
<gene>
    <name evidence="1" type="ORF">PILCRDRAFT_826401</name>
</gene>
<proteinExistence type="predicted"/>
<dbReference type="InParanoid" id="A0A0C3BGB4"/>
<reference evidence="1 2" key="1">
    <citation type="submission" date="2014-04" db="EMBL/GenBank/DDBJ databases">
        <authorList>
            <consortium name="DOE Joint Genome Institute"/>
            <person name="Kuo A."/>
            <person name="Tarkka M."/>
            <person name="Buscot F."/>
            <person name="Kohler A."/>
            <person name="Nagy L.G."/>
            <person name="Floudas D."/>
            <person name="Copeland A."/>
            <person name="Barry K.W."/>
            <person name="Cichocki N."/>
            <person name="Veneault-Fourrey C."/>
            <person name="LaButti K."/>
            <person name="Lindquist E.A."/>
            <person name="Lipzen A."/>
            <person name="Lundell T."/>
            <person name="Morin E."/>
            <person name="Murat C."/>
            <person name="Sun H."/>
            <person name="Tunlid A."/>
            <person name="Henrissat B."/>
            <person name="Grigoriev I.V."/>
            <person name="Hibbett D.S."/>
            <person name="Martin F."/>
            <person name="Nordberg H.P."/>
            <person name="Cantor M.N."/>
            <person name="Hua S.X."/>
        </authorList>
    </citation>
    <scope>NUCLEOTIDE SEQUENCE [LARGE SCALE GENOMIC DNA]</scope>
    <source>
        <strain evidence="1 2">F 1598</strain>
    </source>
</reference>
<dbReference type="EMBL" id="KN833035">
    <property type="protein sequence ID" value="KIM76397.1"/>
    <property type="molecule type" value="Genomic_DNA"/>
</dbReference>
<evidence type="ECO:0000313" key="1">
    <source>
        <dbReference type="EMBL" id="KIM76397.1"/>
    </source>
</evidence>
<feature type="non-terminal residue" evidence="1">
    <location>
        <position position="1"/>
    </location>
</feature>
<evidence type="ECO:0000313" key="2">
    <source>
        <dbReference type="Proteomes" id="UP000054166"/>
    </source>
</evidence>
<protein>
    <submittedName>
        <fullName evidence="1">Uncharacterized protein</fullName>
    </submittedName>
</protein>
<sequence length="80" mass="9080">RSDLLSCEQAVMLVRGARNRPQPKMILCHTCPSTTHSYIQGLLHMVRLWCKKFGGIRSPRICRDASSTDCAIRAIGFKQY</sequence>
<dbReference type="HOGENOM" id="CLU_2596649_0_0_1"/>
<dbReference type="Proteomes" id="UP000054166">
    <property type="component" value="Unassembled WGS sequence"/>
</dbReference>
<name>A0A0C3BGB4_PILCF</name>
<reference evidence="2" key="2">
    <citation type="submission" date="2015-01" db="EMBL/GenBank/DDBJ databases">
        <title>Evolutionary Origins and Diversification of the Mycorrhizal Mutualists.</title>
        <authorList>
            <consortium name="DOE Joint Genome Institute"/>
            <consortium name="Mycorrhizal Genomics Consortium"/>
            <person name="Kohler A."/>
            <person name="Kuo A."/>
            <person name="Nagy L.G."/>
            <person name="Floudas D."/>
            <person name="Copeland A."/>
            <person name="Barry K.W."/>
            <person name="Cichocki N."/>
            <person name="Veneault-Fourrey C."/>
            <person name="LaButti K."/>
            <person name="Lindquist E.A."/>
            <person name="Lipzen A."/>
            <person name="Lundell T."/>
            <person name="Morin E."/>
            <person name="Murat C."/>
            <person name="Riley R."/>
            <person name="Ohm R."/>
            <person name="Sun H."/>
            <person name="Tunlid A."/>
            <person name="Henrissat B."/>
            <person name="Grigoriev I.V."/>
            <person name="Hibbett D.S."/>
            <person name="Martin F."/>
        </authorList>
    </citation>
    <scope>NUCLEOTIDE SEQUENCE [LARGE SCALE GENOMIC DNA]</scope>
    <source>
        <strain evidence="2">F 1598</strain>
    </source>
</reference>
<organism evidence="1 2">
    <name type="scientific">Piloderma croceum (strain F 1598)</name>
    <dbReference type="NCBI Taxonomy" id="765440"/>
    <lineage>
        <taxon>Eukaryota</taxon>
        <taxon>Fungi</taxon>
        <taxon>Dikarya</taxon>
        <taxon>Basidiomycota</taxon>
        <taxon>Agaricomycotina</taxon>
        <taxon>Agaricomycetes</taxon>
        <taxon>Agaricomycetidae</taxon>
        <taxon>Atheliales</taxon>
        <taxon>Atheliaceae</taxon>
        <taxon>Piloderma</taxon>
    </lineage>
</organism>